<feature type="compositionally biased region" description="Low complexity" evidence="1">
    <location>
        <begin position="219"/>
        <end position="233"/>
    </location>
</feature>
<protein>
    <recommendedName>
        <fullName evidence="2">Conserved oligomeric Golgi complex subunit 3 N-terminal domain-containing protein</fullName>
    </recommendedName>
</protein>
<dbReference type="Pfam" id="PF04136">
    <property type="entry name" value="COG3_N"/>
    <property type="match status" value="1"/>
</dbReference>
<sequence>MEASTDSFYKYLLNRSKNLHKKLEKIDQKKKQVKSQSKQLTPEEKQLLESEPQIDTAIQEIDRHLKAYTAFKKPTQKAPAKEPPKQVDQSNEVVFLWVISEFLRHPEIRQNLNDSQQQFLEALSKISDSTAGESGDSFEQIMANVQKHLSDYLSKAEATLPGTEVKYQALNDFLNDFYNQNSEKNRPELPSEKAELEVERQEWGAELEEEKQEPEEPQFAEASPEVAEPTQAEPTEEEKPQEEEGFVEVTKGYRKKKEEAPQRGRRPGRRAPRGDRPRFRRKPREQ</sequence>
<feature type="compositionally biased region" description="Basic and acidic residues" evidence="1">
    <location>
        <begin position="183"/>
        <end position="203"/>
    </location>
</feature>
<dbReference type="EMBL" id="HBIF01000609">
    <property type="protein sequence ID" value="CAE0317255.1"/>
    <property type="molecule type" value="Transcribed_RNA"/>
</dbReference>
<feature type="region of interest" description="Disordered" evidence="1">
    <location>
        <begin position="23"/>
        <end position="51"/>
    </location>
</feature>
<organism evidence="3">
    <name type="scientific">Fabrea salina</name>
    <dbReference type="NCBI Taxonomy" id="342563"/>
    <lineage>
        <taxon>Eukaryota</taxon>
        <taxon>Sar</taxon>
        <taxon>Alveolata</taxon>
        <taxon>Ciliophora</taxon>
        <taxon>Postciliodesmatophora</taxon>
        <taxon>Heterotrichea</taxon>
        <taxon>Heterotrichida</taxon>
        <taxon>Fabreidae</taxon>
        <taxon>Fabrea</taxon>
    </lineage>
</organism>
<evidence type="ECO:0000256" key="1">
    <source>
        <dbReference type="SAM" id="MobiDB-lite"/>
    </source>
</evidence>
<feature type="compositionally biased region" description="Acidic residues" evidence="1">
    <location>
        <begin position="205"/>
        <end position="218"/>
    </location>
</feature>
<feature type="region of interest" description="Disordered" evidence="1">
    <location>
        <begin position="181"/>
        <end position="286"/>
    </location>
</feature>
<feature type="domain" description="Conserved oligomeric Golgi complex subunit 3 N-terminal" evidence="2">
    <location>
        <begin position="6"/>
        <end position="81"/>
    </location>
</feature>
<dbReference type="InterPro" id="IPR048320">
    <property type="entry name" value="COG3_N"/>
</dbReference>
<accession>A0A7S3MRW9</accession>
<gene>
    <name evidence="3" type="ORF">FSAL1345_LOCUS524</name>
</gene>
<dbReference type="AlphaFoldDB" id="A0A7S3MRW9"/>
<name>A0A7S3MRW9_9CILI</name>
<proteinExistence type="predicted"/>
<reference evidence="3" key="1">
    <citation type="submission" date="2021-01" db="EMBL/GenBank/DDBJ databases">
        <authorList>
            <person name="Corre E."/>
            <person name="Pelletier E."/>
            <person name="Niang G."/>
            <person name="Scheremetjew M."/>
            <person name="Finn R."/>
            <person name="Kale V."/>
            <person name="Holt S."/>
            <person name="Cochrane G."/>
            <person name="Meng A."/>
            <person name="Brown T."/>
            <person name="Cohen L."/>
        </authorList>
    </citation>
    <scope>NUCLEOTIDE SEQUENCE</scope>
</reference>
<evidence type="ECO:0000259" key="2">
    <source>
        <dbReference type="Pfam" id="PF04136"/>
    </source>
</evidence>
<feature type="compositionally biased region" description="Acidic residues" evidence="1">
    <location>
        <begin position="234"/>
        <end position="246"/>
    </location>
</feature>
<evidence type="ECO:0000313" key="3">
    <source>
        <dbReference type="EMBL" id="CAE0317255.1"/>
    </source>
</evidence>